<dbReference type="RefSeq" id="WP_048184935.1">
    <property type="nucleotide sequence ID" value="NZ_CP009508.1"/>
</dbReference>
<dbReference type="AlphaFoldDB" id="A0A0E3PU29"/>
<evidence type="ECO:0008006" key="4">
    <source>
        <dbReference type="Google" id="ProtNLM"/>
    </source>
</evidence>
<evidence type="ECO:0000313" key="2">
    <source>
        <dbReference type="EMBL" id="AKB38522.1"/>
    </source>
</evidence>
<dbReference type="Pfam" id="PF05016">
    <property type="entry name" value="ParE_toxin"/>
    <property type="match status" value="1"/>
</dbReference>
<dbReference type="PATRIC" id="fig|1434118.4.peg.5048"/>
<dbReference type="InterPro" id="IPR007712">
    <property type="entry name" value="RelE/ParE_toxin"/>
</dbReference>
<dbReference type="KEGG" id="msj:MSSAC_3932"/>
<dbReference type="InterPro" id="IPR035093">
    <property type="entry name" value="RelE/ParE_toxin_dom_sf"/>
</dbReference>
<gene>
    <name evidence="2" type="ORF">MSSAC_3932</name>
</gene>
<evidence type="ECO:0000313" key="3">
    <source>
        <dbReference type="Proteomes" id="UP000033123"/>
    </source>
</evidence>
<dbReference type="EMBL" id="CP009508">
    <property type="protein sequence ID" value="AKB38522.1"/>
    <property type="molecule type" value="Genomic_DNA"/>
</dbReference>
<evidence type="ECO:0000256" key="1">
    <source>
        <dbReference type="ARBA" id="ARBA00022649"/>
    </source>
</evidence>
<keyword evidence="1" id="KW-1277">Toxin-antitoxin system</keyword>
<dbReference type="Gene3D" id="3.30.2310.20">
    <property type="entry name" value="RelE-like"/>
    <property type="match status" value="1"/>
</dbReference>
<protein>
    <recommendedName>
        <fullName evidence="4">RelE/StbE replicon stabilization toxin</fullName>
    </recommendedName>
</protein>
<reference evidence="2 3" key="1">
    <citation type="submission" date="2014-07" db="EMBL/GenBank/DDBJ databases">
        <title>Methanogenic archaea and the global carbon cycle.</title>
        <authorList>
            <person name="Henriksen J.R."/>
            <person name="Luke J."/>
            <person name="Reinhart S."/>
            <person name="Benedict M.N."/>
            <person name="Youngblut N.D."/>
            <person name="Metcalf M.E."/>
            <person name="Whitaker R.J."/>
            <person name="Metcalf W.W."/>
        </authorList>
    </citation>
    <scope>NUCLEOTIDE SEQUENCE [LARGE SCALE GENOMIC DNA]</scope>
    <source>
        <strain evidence="2 3">C2J</strain>
    </source>
</reference>
<organism evidence="2 3">
    <name type="scientific">Methanosarcina siciliae C2J</name>
    <dbReference type="NCBI Taxonomy" id="1434118"/>
    <lineage>
        <taxon>Archaea</taxon>
        <taxon>Methanobacteriati</taxon>
        <taxon>Methanobacteriota</taxon>
        <taxon>Stenosarchaea group</taxon>
        <taxon>Methanomicrobia</taxon>
        <taxon>Methanosarcinales</taxon>
        <taxon>Methanosarcinaceae</taxon>
        <taxon>Methanosarcina</taxon>
    </lineage>
</organism>
<accession>A0A0E3PU29</accession>
<name>A0A0E3PU29_9EURY</name>
<sequence length="86" mass="10498">MYRLQVRPEVQKVVEKLAKKDKKQVEIIFSKVNEILQDPHRYKNLRSPLNHWKRVHIDSHFVLIFSVDEKEKIVILEYYGHHDDVY</sequence>
<dbReference type="SUPFAM" id="SSF143011">
    <property type="entry name" value="RelE-like"/>
    <property type="match status" value="1"/>
</dbReference>
<proteinExistence type="predicted"/>
<dbReference type="GeneID" id="303091239"/>
<dbReference type="HOGENOM" id="CLU_155761_4_0_2"/>
<dbReference type="Proteomes" id="UP000033123">
    <property type="component" value="Chromosome"/>
</dbReference>